<dbReference type="GO" id="GO:0017004">
    <property type="term" value="P:cytochrome complex assembly"/>
    <property type="evidence" value="ECO:0007669"/>
    <property type="project" value="UniProtKB-KW"/>
</dbReference>
<evidence type="ECO:0000256" key="3">
    <source>
        <dbReference type="ARBA" id="ARBA00022748"/>
    </source>
</evidence>
<name>H5SRE9_ACEAU</name>
<evidence type="ECO:0000256" key="6">
    <source>
        <dbReference type="SAM" id="Phobius"/>
    </source>
</evidence>
<evidence type="ECO:0000259" key="7">
    <source>
        <dbReference type="Pfam" id="PF05140"/>
    </source>
</evidence>
<dbReference type="GO" id="GO:0016020">
    <property type="term" value="C:membrane"/>
    <property type="evidence" value="ECO:0007669"/>
    <property type="project" value="UniProtKB-SubCell"/>
</dbReference>
<keyword evidence="5 6" id="KW-0472">Membrane</keyword>
<reference evidence="8" key="1">
    <citation type="journal article" date="2005" name="Environ. Microbiol.">
        <title>Genetic and functional properties of uncultivated thermophilic crenarchaeotes from a subsurface gold mine as revealed by analysis of genome fragments.</title>
        <authorList>
            <person name="Nunoura T."/>
            <person name="Hirayama H."/>
            <person name="Takami H."/>
            <person name="Oida H."/>
            <person name="Nishi S."/>
            <person name="Shimamura S."/>
            <person name="Suzuki Y."/>
            <person name="Inagaki F."/>
            <person name="Takai K."/>
            <person name="Nealson K.H."/>
            <person name="Horikoshi K."/>
        </authorList>
    </citation>
    <scope>NUCLEOTIDE SEQUENCE</scope>
</reference>
<protein>
    <submittedName>
        <fullName evidence="8">Cytochrome c biogenesis protein</fullName>
    </submittedName>
</protein>
<evidence type="ECO:0000256" key="2">
    <source>
        <dbReference type="ARBA" id="ARBA00022692"/>
    </source>
</evidence>
<dbReference type="PANTHER" id="PTHR31566">
    <property type="entry name" value="CYTOCHROME C BIOGENESIS PROTEIN CCS1, CHLOROPLASTIC"/>
    <property type="match status" value="1"/>
</dbReference>
<evidence type="ECO:0000256" key="5">
    <source>
        <dbReference type="ARBA" id="ARBA00023136"/>
    </source>
</evidence>
<reference evidence="8" key="2">
    <citation type="journal article" date="2012" name="PLoS ONE">
        <title>A Deeply Branching Thermophilic Bacterium with an Ancient Acetyl-CoA Pathway Dominates a Subsurface Ecosystem.</title>
        <authorList>
            <person name="Takami H."/>
            <person name="Noguchi H."/>
            <person name="Takaki Y."/>
            <person name="Uchiyama I."/>
            <person name="Toyoda A."/>
            <person name="Nishi S."/>
            <person name="Chee G.-J."/>
            <person name="Arai W."/>
            <person name="Nunoura T."/>
            <person name="Itoh T."/>
            <person name="Hattori M."/>
            <person name="Takai K."/>
        </authorList>
    </citation>
    <scope>NUCLEOTIDE SEQUENCE</scope>
</reference>
<dbReference type="AlphaFoldDB" id="H5SRE9"/>
<dbReference type="EMBL" id="AP011801">
    <property type="protein sequence ID" value="BAL58666.1"/>
    <property type="molecule type" value="Genomic_DNA"/>
</dbReference>
<dbReference type="InterPro" id="IPR007816">
    <property type="entry name" value="ResB-like_domain"/>
</dbReference>
<feature type="domain" description="ResB-like" evidence="7">
    <location>
        <begin position="21"/>
        <end position="449"/>
    </location>
</feature>
<keyword evidence="2 6" id="KW-0812">Transmembrane</keyword>
<gene>
    <name evidence="8" type="ORF">HGMM_OP2C214</name>
</gene>
<dbReference type="PANTHER" id="PTHR31566:SF0">
    <property type="entry name" value="CYTOCHROME C BIOGENESIS PROTEIN CCS1, CHLOROPLASTIC"/>
    <property type="match status" value="1"/>
</dbReference>
<feature type="transmembrane region" description="Helical" evidence="6">
    <location>
        <begin position="72"/>
        <end position="90"/>
    </location>
</feature>
<feature type="transmembrane region" description="Helical" evidence="6">
    <location>
        <begin position="167"/>
        <end position="187"/>
    </location>
</feature>
<evidence type="ECO:0000256" key="4">
    <source>
        <dbReference type="ARBA" id="ARBA00022989"/>
    </source>
</evidence>
<proteinExistence type="predicted"/>
<accession>H5SRE9</accession>
<dbReference type="InterPro" id="IPR023494">
    <property type="entry name" value="Cyt_c_bgen_Ccs1/CcsB/ResB"/>
</dbReference>
<dbReference type="Pfam" id="PF05140">
    <property type="entry name" value="ResB"/>
    <property type="match status" value="1"/>
</dbReference>
<feature type="transmembrane region" description="Helical" evidence="6">
    <location>
        <begin position="399"/>
        <end position="417"/>
    </location>
</feature>
<keyword evidence="4 6" id="KW-1133">Transmembrane helix</keyword>
<feature type="transmembrane region" description="Helical" evidence="6">
    <location>
        <begin position="12"/>
        <end position="39"/>
    </location>
</feature>
<keyword evidence="3" id="KW-0201">Cytochrome c-type biogenesis</keyword>
<evidence type="ECO:0000313" key="8">
    <source>
        <dbReference type="EMBL" id="BAL58666.1"/>
    </source>
</evidence>
<sequence>MSAFFREVARDLYQFFTSITLAIILIVLIALFALVGTLIPQETFTREVDYIARYGVEGYNILKKLQLTNIFGSWYFLFIMTLFTLNLMACTHKRLTASWRYWKLPMSPIPPEGLRRFEHSYTLVGSVATDALMRVRALLRRHGYRVRQQHSQLLAEKWRWERFGIDVFHISLLVVIFGGLVTMLFGYRTFEIAHQGDLIRLPGADFTVRVNRFWSENYKNSERVMDWHTELTVIENDKEVLTKTIEVNAPLRYKGYNFYQSAFGTDWQGAARVTLALSRSDGTALGEFVGTVGDGFEIPDEQIFVKIGAFLPDFALTENLIAYSRTQRLENPAVFVELYDAHGLRIMRTWAFSRPEMQRFWETTMAQVGGQTPYRIKLVGMTAPEFTGLQITKDPGRPIVYFGFLFVIAGLLVHMYFKHRQMWVHISPNEIVIAGTVRNNLRSFAHEFRRLVAEIEQLRIVTEPEPELVT</sequence>
<organism evidence="8">
    <name type="scientific">Acetithermum autotrophicum</name>
    <dbReference type="NCBI Taxonomy" id="1446466"/>
    <lineage>
        <taxon>Bacteria</taxon>
        <taxon>Candidatus Bipolaricaulota</taxon>
        <taxon>Candidatus Acetithermum</taxon>
    </lineage>
</organism>
<evidence type="ECO:0000256" key="1">
    <source>
        <dbReference type="ARBA" id="ARBA00004141"/>
    </source>
</evidence>
<comment type="subcellular location">
    <subcellularLocation>
        <location evidence="1">Membrane</location>
        <topology evidence="1">Multi-pass membrane protein</topology>
    </subcellularLocation>
</comment>